<organism evidence="1 2">
    <name type="scientific">Desmophyllum pertusum</name>
    <dbReference type="NCBI Taxonomy" id="174260"/>
    <lineage>
        <taxon>Eukaryota</taxon>
        <taxon>Metazoa</taxon>
        <taxon>Cnidaria</taxon>
        <taxon>Anthozoa</taxon>
        <taxon>Hexacorallia</taxon>
        <taxon>Scleractinia</taxon>
        <taxon>Caryophylliina</taxon>
        <taxon>Caryophylliidae</taxon>
        <taxon>Desmophyllum</taxon>
    </lineage>
</organism>
<protein>
    <submittedName>
        <fullName evidence="1">Uncharacterized protein</fullName>
    </submittedName>
</protein>
<reference evidence="1" key="1">
    <citation type="submission" date="2023-01" db="EMBL/GenBank/DDBJ databases">
        <title>Genome assembly of the deep-sea coral Lophelia pertusa.</title>
        <authorList>
            <person name="Herrera S."/>
            <person name="Cordes E."/>
        </authorList>
    </citation>
    <scope>NUCLEOTIDE SEQUENCE</scope>
    <source>
        <strain evidence="1">USNM1676648</strain>
        <tissue evidence="1">Polyp</tissue>
    </source>
</reference>
<gene>
    <name evidence="1" type="ORF">OS493_028359</name>
</gene>
<proteinExistence type="predicted"/>
<dbReference type="Proteomes" id="UP001163046">
    <property type="component" value="Unassembled WGS sequence"/>
</dbReference>
<accession>A0A9W9ZXX8</accession>
<evidence type="ECO:0000313" key="2">
    <source>
        <dbReference type="Proteomes" id="UP001163046"/>
    </source>
</evidence>
<evidence type="ECO:0000313" key="1">
    <source>
        <dbReference type="EMBL" id="KAJ7389898.1"/>
    </source>
</evidence>
<dbReference type="AlphaFoldDB" id="A0A9W9ZXX8"/>
<dbReference type="OrthoDB" id="5986458at2759"/>
<name>A0A9W9ZXX8_9CNID</name>
<comment type="caution">
    <text evidence="1">The sequence shown here is derived from an EMBL/GenBank/DDBJ whole genome shotgun (WGS) entry which is preliminary data.</text>
</comment>
<sequence length="68" mass="7455">MYRLTDMSGTFFVGLLSSVWTSSTSEAKKMKSVAPASVFAFRDAPSDEIGYQTVSKPWEDIVEETGAI</sequence>
<dbReference type="EMBL" id="MU825423">
    <property type="protein sequence ID" value="KAJ7389898.1"/>
    <property type="molecule type" value="Genomic_DNA"/>
</dbReference>
<keyword evidence="2" id="KW-1185">Reference proteome</keyword>